<dbReference type="SMART" id="SM00387">
    <property type="entry name" value="HATPase_c"/>
    <property type="match status" value="1"/>
</dbReference>
<feature type="domain" description="Histidine kinase" evidence="14">
    <location>
        <begin position="255"/>
        <end position="472"/>
    </location>
</feature>
<dbReference type="OrthoDB" id="9806130at2"/>
<keyword evidence="9" id="KW-0067">ATP-binding</keyword>
<keyword evidence="5" id="KW-0808">Transferase</keyword>
<keyword evidence="7" id="KW-0547">Nucleotide-binding</keyword>
<evidence type="ECO:0000256" key="1">
    <source>
        <dbReference type="ARBA" id="ARBA00000085"/>
    </source>
</evidence>
<feature type="transmembrane region" description="Helical" evidence="13">
    <location>
        <begin position="84"/>
        <end position="103"/>
    </location>
</feature>
<evidence type="ECO:0000256" key="12">
    <source>
        <dbReference type="ARBA" id="ARBA00023136"/>
    </source>
</evidence>
<keyword evidence="8 15" id="KW-0418">Kinase</keyword>
<dbReference type="Gene3D" id="1.20.120.620">
    <property type="entry name" value="Backbone structure of the membrane domain of e. Coli histidine kinase receptor kdpd"/>
    <property type="match status" value="1"/>
</dbReference>
<organism evidence="15 16">
    <name type="scientific">Acidaminobacter hydrogenoformans DSM 2784</name>
    <dbReference type="NCBI Taxonomy" id="1120920"/>
    <lineage>
        <taxon>Bacteria</taxon>
        <taxon>Bacillati</taxon>
        <taxon>Bacillota</taxon>
        <taxon>Clostridia</taxon>
        <taxon>Peptostreptococcales</taxon>
        <taxon>Acidaminobacteraceae</taxon>
        <taxon>Acidaminobacter</taxon>
    </lineage>
</organism>
<dbReference type="InterPro" id="IPR004358">
    <property type="entry name" value="Sig_transdc_His_kin-like_C"/>
</dbReference>
<protein>
    <recommendedName>
        <fullName evidence="3">histidine kinase</fullName>
        <ecNumber evidence="3">2.7.13.3</ecNumber>
    </recommendedName>
</protein>
<dbReference type="PANTHER" id="PTHR45569:SF1">
    <property type="entry name" value="SENSOR PROTEIN KDPD"/>
    <property type="match status" value="1"/>
</dbReference>
<evidence type="ECO:0000256" key="6">
    <source>
        <dbReference type="ARBA" id="ARBA00022692"/>
    </source>
</evidence>
<dbReference type="FunFam" id="3.30.565.10:FF:000006">
    <property type="entry name" value="Sensor histidine kinase WalK"/>
    <property type="match status" value="1"/>
</dbReference>
<dbReference type="AlphaFoldDB" id="A0A1G5S839"/>
<evidence type="ECO:0000259" key="14">
    <source>
        <dbReference type="PROSITE" id="PS50109"/>
    </source>
</evidence>
<accession>A0A1G5S839</accession>
<dbReference type="Gene3D" id="1.10.287.130">
    <property type="match status" value="1"/>
</dbReference>
<evidence type="ECO:0000256" key="4">
    <source>
        <dbReference type="ARBA" id="ARBA00022553"/>
    </source>
</evidence>
<proteinExistence type="predicted"/>
<dbReference type="Gene3D" id="3.30.565.10">
    <property type="entry name" value="Histidine kinase-like ATPase, C-terminal domain"/>
    <property type="match status" value="1"/>
</dbReference>
<evidence type="ECO:0000256" key="13">
    <source>
        <dbReference type="SAM" id="Phobius"/>
    </source>
</evidence>
<dbReference type="GO" id="GO:0005524">
    <property type="term" value="F:ATP binding"/>
    <property type="evidence" value="ECO:0007669"/>
    <property type="project" value="UniProtKB-KW"/>
</dbReference>
<evidence type="ECO:0000256" key="11">
    <source>
        <dbReference type="ARBA" id="ARBA00023012"/>
    </source>
</evidence>
<keyword evidence="4" id="KW-0597">Phosphoprotein</keyword>
<evidence type="ECO:0000256" key="7">
    <source>
        <dbReference type="ARBA" id="ARBA00022741"/>
    </source>
</evidence>
<dbReference type="RefSeq" id="WP_092592949.1">
    <property type="nucleotide sequence ID" value="NZ_FMWL01000023.1"/>
</dbReference>
<evidence type="ECO:0000256" key="3">
    <source>
        <dbReference type="ARBA" id="ARBA00012438"/>
    </source>
</evidence>
<dbReference type="EC" id="2.7.13.3" evidence="3"/>
<dbReference type="Pfam" id="PF13493">
    <property type="entry name" value="DUF4118"/>
    <property type="match status" value="1"/>
</dbReference>
<comment type="subcellular location">
    <subcellularLocation>
        <location evidence="2">Membrane</location>
        <topology evidence="2">Multi-pass membrane protein</topology>
    </subcellularLocation>
</comment>
<evidence type="ECO:0000256" key="2">
    <source>
        <dbReference type="ARBA" id="ARBA00004141"/>
    </source>
</evidence>
<dbReference type="GO" id="GO:0005886">
    <property type="term" value="C:plasma membrane"/>
    <property type="evidence" value="ECO:0007669"/>
    <property type="project" value="TreeGrafter"/>
</dbReference>
<name>A0A1G5S839_9FIRM</name>
<dbReference type="InterPro" id="IPR038318">
    <property type="entry name" value="KdpD_sf"/>
</dbReference>
<feature type="transmembrane region" description="Helical" evidence="13">
    <location>
        <begin position="39"/>
        <end position="72"/>
    </location>
</feature>
<evidence type="ECO:0000313" key="16">
    <source>
        <dbReference type="Proteomes" id="UP000199208"/>
    </source>
</evidence>
<evidence type="ECO:0000313" key="15">
    <source>
        <dbReference type="EMBL" id="SCZ81789.1"/>
    </source>
</evidence>
<keyword evidence="16" id="KW-1185">Reference proteome</keyword>
<gene>
    <name evidence="15" type="ORF">SAMN03080599_03033</name>
</gene>
<evidence type="ECO:0000256" key="8">
    <source>
        <dbReference type="ARBA" id="ARBA00022777"/>
    </source>
</evidence>
<dbReference type="STRING" id="1120920.SAMN03080599_03033"/>
<keyword evidence="6 13" id="KW-0812">Transmembrane</keyword>
<dbReference type="GO" id="GO:0000155">
    <property type="term" value="F:phosphorelay sensor kinase activity"/>
    <property type="evidence" value="ECO:0007669"/>
    <property type="project" value="InterPro"/>
</dbReference>
<dbReference type="CDD" id="cd00075">
    <property type="entry name" value="HATPase"/>
    <property type="match status" value="1"/>
</dbReference>
<reference evidence="15 16" key="1">
    <citation type="submission" date="2016-10" db="EMBL/GenBank/DDBJ databases">
        <authorList>
            <person name="de Groot N.N."/>
        </authorList>
    </citation>
    <scope>NUCLEOTIDE SEQUENCE [LARGE SCALE GENOMIC DNA]</scope>
    <source>
        <strain evidence="15 16">DSM 2784</strain>
    </source>
</reference>
<dbReference type="SUPFAM" id="SSF47384">
    <property type="entry name" value="Homodimeric domain of signal transducing histidine kinase"/>
    <property type="match status" value="1"/>
</dbReference>
<dbReference type="SUPFAM" id="SSF55874">
    <property type="entry name" value="ATPase domain of HSP90 chaperone/DNA topoisomerase II/histidine kinase"/>
    <property type="match status" value="1"/>
</dbReference>
<dbReference type="Pfam" id="PF00512">
    <property type="entry name" value="HisKA"/>
    <property type="match status" value="1"/>
</dbReference>
<comment type="catalytic activity">
    <reaction evidence="1">
        <text>ATP + protein L-histidine = ADP + protein N-phospho-L-histidine.</text>
        <dbReference type="EC" id="2.7.13.3"/>
    </reaction>
</comment>
<sequence>MIALKQRKIMSCAGKTFLVFVLATLISLGMNYLGISKESIIMVFLLGVLFSSTITSSFIWGIINSFASLLAFNYFFTEPRFTFVMYHTTDVILLVFFLITAIVSGTMTSRLQKQIEIAEKNERTSMVLYQIASGFLPVSGEKNIILQGLAFIEEFIGQKAVVKIDQTGAVYPEQVYAKGLKIPAYSFPIQSAAGNLGMIQIFEAAEVMDKQNELIAKSIATQLGIALDREMLYNEQEEIKIAMEREQLRATLLRSVAHDLRSPLTALLGAGNLLADNYEKLTDEERKKLAHDLSEEILWLTNLVENILNMTRINESGLVLKKNGEIIDDVVSEAISHVERHINGRKFHVHLPEKVVMVPMDGKLIVQVLINLLENAIRHTPPDSEIALEVFEGRKVIKVIVSDTGDGIDSNIKDKLFEKFVTLEQGVTDGKRGIGLGLTICKAIVEAHGGTIVAEANAPKGTRLIFTLPLEA</sequence>
<keyword evidence="10 13" id="KW-1133">Transmembrane helix</keyword>
<dbReference type="InterPro" id="IPR036890">
    <property type="entry name" value="HATPase_C_sf"/>
</dbReference>
<dbReference type="InterPro" id="IPR003594">
    <property type="entry name" value="HATPase_dom"/>
</dbReference>
<keyword evidence="12 13" id="KW-0472">Membrane</keyword>
<dbReference type="InterPro" id="IPR052023">
    <property type="entry name" value="Histidine_kinase_KdpD"/>
</dbReference>
<dbReference type="SMART" id="SM00388">
    <property type="entry name" value="HisKA"/>
    <property type="match status" value="1"/>
</dbReference>
<evidence type="ECO:0000256" key="9">
    <source>
        <dbReference type="ARBA" id="ARBA00022840"/>
    </source>
</evidence>
<dbReference type="PANTHER" id="PTHR45569">
    <property type="entry name" value="SENSOR PROTEIN KDPD"/>
    <property type="match status" value="1"/>
</dbReference>
<dbReference type="InterPro" id="IPR036097">
    <property type="entry name" value="HisK_dim/P_sf"/>
</dbReference>
<dbReference type="PROSITE" id="PS50109">
    <property type="entry name" value="HIS_KIN"/>
    <property type="match status" value="1"/>
</dbReference>
<dbReference type="InterPro" id="IPR025201">
    <property type="entry name" value="KdpD_TM"/>
</dbReference>
<evidence type="ECO:0000256" key="5">
    <source>
        <dbReference type="ARBA" id="ARBA00022679"/>
    </source>
</evidence>
<dbReference type="InterPro" id="IPR003661">
    <property type="entry name" value="HisK_dim/P_dom"/>
</dbReference>
<keyword evidence="11" id="KW-0902">Two-component regulatory system</keyword>
<feature type="transmembrane region" description="Helical" evidence="13">
    <location>
        <begin position="12"/>
        <end position="33"/>
    </location>
</feature>
<evidence type="ECO:0000256" key="10">
    <source>
        <dbReference type="ARBA" id="ARBA00022989"/>
    </source>
</evidence>
<dbReference type="InterPro" id="IPR005467">
    <property type="entry name" value="His_kinase_dom"/>
</dbReference>
<dbReference type="PRINTS" id="PR00344">
    <property type="entry name" value="BCTRLSENSOR"/>
</dbReference>
<dbReference type="EMBL" id="FMWL01000023">
    <property type="protein sequence ID" value="SCZ81789.1"/>
    <property type="molecule type" value="Genomic_DNA"/>
</dbReference>
<dbReference type="CDD" id="cd00082">
    <property type="entry name" value="HisKA"/>
    <property type="match status" value="1"/>
</dbReference>
<dbReference type="Pfam" id="PF02518">
    <property type="entry name" value="HATPase_c"/>
    <property type="match status" value="1"/>
</dbReference>
<dbReference type="Proteomes" id="UP000199208">
    <property type="component" value="Unassembled WGS sequence"/>
</dbReference>